<gene>
    <name evidence="1" type="ORF">FF100_04715</name>
</gene>
<name>A0A5C4LKE0_9HYPH</name>
<reference evidence="1 2" key="1">
    <citation type="submission" date="2019-06" db="EMBL/GenBank/DDBJ databases">
        <title>Genome of Methylobacterium sp. 17Sr1-39.</title>
        <authorList>
            <person name="Seo T."/>
        </authorList>
    </citation>
    <scope>NUCLEOTIDE SEQUENCE [LARGE SCALE GENOMIC DNA]</scope>
    <source>
        <strain evidence="1 2">17Sr1-39</strain>
    </source>
</reference>
<evidence type="ECO:0000313" key="1">
    <source>
        <dbReference type="EMBL" id="TNC14884.1"/>
    </source>
</evidence>
<comment type="caution">
    <text evidence="1">The sequence shown here is derived from an EMBL/GenBank/DDBJ whole genome shotgun (WGS) entry which is preliminary data.</text>
</comment>
<evidence type="ECO:0000313" key="2">
    <source>
        <dbReference type="Proteomes" id="UP000305267"/>
    </source>
</evidence>
<sequence>MLCRTFRMKETGEGETLFAFEPSGRSCGPKSAEAAIGSGWLVPQADGLFGAESSQTFVAAQV</sequence>
<proteinExistence type="predicted"/>
<dbReference type="Proteomes" id="UP000305267">
    <property type="component" value="Unassembled WGS sequence"/>
</dbReference>
<dbReference type="OrthoDB" id="9853070at2"/>
<dbReference type="EMBL" id="VDDA01000002">
    <property type="protein sequence ID" value="TNC14884.1"/>
    <property type="molecule type" value="Genomic_DNA"/>
</dbReference>
<accession>A0A5C4LKE0</accession>
<dbReference type="RefSeq" id="WP_139034425.1">
    <property type="nucleotide sequence ID" value="NZ_VDDA01000002.1"/>
</dbReference>
<keyword evidence="2" id="KW-1185">Reference proteome</keyword>
<organism evidence="1 2">
    <name type="scientific">Methylobacterium terricola</name>
    <dbReference type="NCBI Taxonomy" id="2583531"/>
    <lineage>
        <taxon>Bacteria</taxon>
        <taxon>Pseudomonadati</taxon>
        <taxon>Pseudomonadota</taxon>
        <taxon>Alphaproteobacteria</taxon>
        <taxon>Hyphomicrobiales</taxon>
        <taxon>Methylobacteriaceae</taxon>
        <taxon>Methylobacterium</taxon>
    </lineage>
</organism>
<dbReference type="AlphaFoldDB" id="A0A5C4LKE0"/>
<protein>
    <submittedName>
        <fullName evidence="1">Uncharacterized protein</fullName>
    </submittedName>
</protein>